<dbReference type="InterPro" id="IPR002347">
    <property type="entry name" value="SDR_fam"/>
</dbReference>
<dbReference type="InterPro" id="IPR050259">
    <property type="entry name" value="SDR"/>
</dbReference>
<sequence length="252" mass="26868">MENLVDLRGKVALVTGAAAGIGLGIARQFINLGAKVAITDLNKDSLDDVKAELGENCFTYVNDVTQKDKHEELINDIEKNIGPLEILVNNAGRHCKKPSFETTDEEFAAVIDTNLTSLFALTRAAVKPMISRGKGSVINISSMAALYGISQVVAYSSSKTALLGLTRTLATEYSHHGIRFNSIAPGFIESKMFRAIMDKDPAREAKILARTPAGKFGMPEDIAKAAAFLASDASDFITGVCLPVDGGNSIGF</sequence>
<dbReference type="OrthoDB" id="9803333at2"/>
<dbReference type="PANTHER" id="PTHR42879:SF2">
    <property type="entry name" value="3-OXOACYL-[ACYL-CARRIER-PROTEIN] REDUCTASE FABG"/>
    <property type="match status" value="1"/>
</dbReference>
<gene>
    <name evidence="2" type="ORF">D1614_00270</name>
</gene>
<dbReference type="InterPro" id="IPR020904">
    <property type="entry name" value="Sc_DH/Rdtase_CS"/>
</dbReference>
<dbReference type="PRINTS" id="PR00080">
    <property type="entry name" value="SDRFAMILY"/>
</dbReference>
<dbReference type="PANTHER" id="PTHR42879">
    <property type="entry name" value="3-OXOACYL-(ACYL-CARRIER-PROTEIN) REDUCTASE"/>
    <property type="match status" value="1"/>
</dbReference>
<dbReference type="Proteomes" id="UP000265926">
    <property type="component" value="Unassembled WGS sequence"/>
</dbReference>
<evidence type="ECO:0000313" key="2">
    <source>
        <dbReference type="EMBL" id="RIJ50412.1"/>
    </source>
</evidence>
<reference evidence="2 3" key="1">
    <citation type="submission" date="2018-08" db="EMBL/GenBank/DDBJ databases">
        <title>Pallidiluteibacterium maritimus gen. nov., sp. nov., isolated from coastal sediment.</title>
        <authorList>
            <person name="Zhou L.Y."/>
        </authorList>
    </citation>
    <scope>NUCLEOTIDE SEQUENCE [LARGE SCALE GENOMIC DNA]</scope>
    <source>
        <strain evidence="2 3">XSD2</strain>
    </source>
</reference>
<dbReference type="RefSeq" id="WP_119435882.1">
    <property type="nucleotide sequence ID" value="NZ_QWGR01000001.1"/>
</dbReference>
<evidence type="ECO:0000313" key="3">
    <source>
        <dbReference type="Proteomes" id="UP000265926"/>
    </source>
</evidence>
<organism evidence="2 3">
    <name type="scientific">Maribellus luteus</name>
    <dbReference type="NCBI Taxonomy" id="2305463"/>
    <lineage>
        <taxon>Bacteria</taxon>
        <taxon>Pseudomonadati</taxon>
        <taxon>Bacteroidota</taxon>
        <taxon>Bacteroidia</taxon>
        <taxon>Marinilabiliales</taxon>
        <taxon>Prolixibacteraceae</taxon>
        <taxon>Maribellus</taxon>
    </lineage>
</organism>
<dbReference type="AlphaFoldDB" id="A0A399T6I9"/>
<dbReference type="EMBL" id="QWGR01000001">
    <property type="protein sequence ID" value="RIJ50412.1"/>
    <property type="molecule type" value="Genomic_DNA"/>
</dbReference>
<proteinExistence type="inferred from homology"/>
<dbReference type="Pfam" id="PF13561">
    <property type="entry name" value="adh_short_C2"/>
    <property type="match status" value="1"/>
</dbReference>
<protein>
    <submittedName>
        <fullName evidence="2">SDR family oxidoreductase</fullName>
    </submittedName>
</protein>
<evidence type="ECO:0000256" key="1">
    <source>
        <dbReference type="ARBA" id="ARBA00006484"/>
    </source>
</evidence>
<dbReference type="PROSITE" id="PS00061">
    <property type="entry name" value="ADH_SHORT"/>
    <property type="match status" value="1"/>
</dbReference>
<keyword evidence="3" id="KW-1185">Reference proteome</keyword>
<dbReference type="GO" id="GO:0032787">
    <property type="term" value="P:monocarboxylic acid metabolic process"/>
    <property type="evidence" value="ECO:0007669"/>
    <property type="project" value="UniProtKB-ARBA"/>
</dbReference>
<dbReference type="InterPro" id="IPR036291">
    <property type="entry name" value="NAD(P)-bd_dom_sf"/>
</dbReference>
<dbReference type="FunFam" id="3.40.50.720:FF:000084">
    <property type="entry name" value="Short-chain dehydrogenase reductase"/>
    <property type="match status" value="1"/>
</dbReference>
<dbReference type="NCBIfam" id="NF005559">
    <property type="entry name" value="PRK07231.1"/>
    <property type="match status" value="1"/>
</dbReference>
<dbReference type="SUPFAM" id="SSF51735">
    <property type="entry name" value="NAD(P)-binding Rossmann-fold domains"/>
    <property type="match status" value="1"/>
</dbReference>
<dbReference type="Gene3D" id="3.40.50.720">
    <property type="entry name" value="NAD(P)-binding Rossmann-like Domain"/>
    <property type="match status" value="1"/>
</dbReference>
<accession>A0A399T6I9</accession>
<comment type="similarity">
    <text evidence="1">Belongs to the short-chain dehydrogenases/reductases (SDR) family.</text>
</comment>
<comment type="caution">
    <text evidence="2">The sequence shown here is derived from an EMBL/GenBank/DDBJ whole genome shotgun (WGS) entry which is preliminary data.</text>
</comment>
<name>A0A399T6I9_9BACT</name>
<dbReference type="PRINTS" id="PR00081">
    <property type="entry name" value="GDHRDH"/>
</dbReference>